<protein>
    <submittedName>
        <fullName evidence="2">Uncharacterized protein</fullName>
    </submittedName>
</protein>
<keyword evidence="1" id="KW-0472">Membrane</keyword>
<feature type="transmembrane region" description="Helical" evidence="1">
    <location>
        <begin position="49"/>
        <end position="71"/>
    </location>
</feature>
<dbReference type="AlphaFoldDB" id="A0AAJ0I9I6"/>
<sequence>MFMSGTVLHRIATCIASTATLLVEAGGGEIMTFLGSPVPSLLVLVDGVIAWFLAWSAGVFLLCSFQAVSLVGDALHCTTRTSQTTYLPPLC</sequence>
<dbReference type="GeneID" id="87869455"/>
<evidence type="ECO:0000313" key="3">
    <source>
        <dbReference type="Proteomes" id="UP001285908"/>
    </source>
</evidence>
<keyword evidence="1" id="KW-0812">Transmembrane</keyword>
<name>A0AAJ0I9I6_9PEZI</name>
<keyword evidence="1" id="KW-1133">Transmembrane helix</keyword>
<dbReference type="EMBL" id="JAULSX010000003">
    <property type="protein sequence ID" value="KAK3494467.1"/>
    <property type="molecule type" value="Genomic_DNA"/>
</dbReference>
<reference evidence="2 3" key="1">
    <citation type="journal article" date="2023" name="Mol. Phylogenet. Evol.">
        <title>Genome-scale phylogeny and comparative genomics of the fungal order Sordariales.</title>
        <authorList>
            <person name="Hensen N."/>
            <person name="Bonometti L."/>
            <person name="Westerberg I."/>
            <person name="Brannstrom I.O."/>
            <person name="Guillou S."/>
            <person name="Cros-Aarteil S."/>
            <person name="Calhoun S."/>
            <person name="Haridas S."/>
            <person name="Kuo A."/>
            <person name="Mondo S."/>
            <person name="Pangilinan J."/>
            <person name="Riley R."/>
            <person name="LaButti K."/>
            <person name="Andreopoulos B."/>
            <person name="Lipzen A."/>
            <person name="Chen C."/>
            <person name="Yan M."/>
            <person name="Daum C."/>
            <person name="Ng V."/>
            <person name="Clum A."/>
            <person name="Steindorff A."/>
            <person name="Ohm R.A."/>
            <person name="Martin F."/>
            <person name="Silar P."/>
            <person name="Natvig D.O."/>
            <person name="Lalanne C."/>
            <person name="Gautier V."/>
            <person name="Ament-Velasquez S.L."/>
            <person name="Kruys A."/>
            <person name="Hutchinson M.I."/>
            <person name="Powell A.J."/>
            <person name="Barry K."/>
            <person name="Miller A.N."/>
            <person name="Grigoriev I.V."/>
            <person name="Debuchy R."/>
            <person name="Gladieux P."/>
            <person name="Hiltunen Thoren M."/>
            <person name="Johannesson H."/>
        </authorList>
    </citation>
    <scope>NUCLEOTIDE SEQUENCE [LARGE SCALE GENOMIC DNA]</scope>
    <source>
        <strain evidence="2 3">FGSC 10403</strain>
    </source>
</reference>
<organism evidence="2 3">
    <name type="scientific">Neurospora hispaniola</name>
    <dbReference type="NCBI Taxonomy" id="588809"/>
    <lineage>
        <taxon>Eukaryota</taxon>
        <taxon>Fungi</taxon>
        <taxon>Dikarya</taxon>
        <taxon>Ascomycota</taxon>
        <taxon>Pezizomycotina</taxon>
        <taxon>Sordariomycetes</taxon>
        <taxon>Sordariomycetidae</taxon>
        <taxon>Sordariales</taxon>
        <taxon>Sordariaceae</taxon>
        <taxon>Neurospora</taxon>
    </lineage>
</organism>
<dbReference type="Proteomes" id="UP001285908">
    <property type="component" value="Unassembled WGS sequence"/>
</dbReference>
<evidence type="ECO:0000256" key="1">
    <source>
        <dbReference type="SAM" id="Phobius"/>
    </source>
</evidence>
<comment type="caution">
    <text evidence="2">The sequence shown here is derived from an EMBL/GenBank/DDBJ whole genome shotgun (WGS) entry which is preliminary data.</text>
</comment>
<accession>A0AAJ0I9I6</accession>
<proteinExistence type="predicted"/>
<dbReference type="RefSeq" id="XP_062693896.1">
    <property type="nucleotide sequence ID" value="XM_062831833.1"/>
</dbReference>
<keyword evidence="3" id="KW-1185">Reference proteome</keyword>
<evidence type="ECO:0000313" key="2">
    <source>
        <dbReference type="EMBL" id="KAK3494467.1"/>
    </source>
</evidence>
<gene>
    <name evidence="2" type="ORF">B0T23DRAFT_108986</name>
</gene>